<dbReference type="Proteomes" id="UP001228139">
    <property type="component" value="Plasmid unnamed2"/>
</dbReference>
<dbReference type="EMBL" id="CP132355">
    <property type="protein sequence ID" value="WLS81224.1"/>
    <property type="molecule type" value="Genomic_DNA"/>
</dbReference>
<dbReference type="AlphaFoldDB" id="A0AA50DNK2"/>
<dbReference type="RefSeq" id="WP_306213584.1">
    <property type="nucleotide sequence ID" value="NZ_CP132355.1"/>
</dbReference>
<name>A0AA50DNK2_9GAMM</name>
<keyword evidence="2" id="KW-1185">Reference proteome</keyword>
<proteinExistence type="predicted"/>
<keyword evidence="1" id="KW-0614">Plasmid</keyword>
<evidence type="ECO:0000313" key="1">
    <source>
        <dbReference type="EMBL" id="WLS81224.1"/>
    </source>
</evidence>
<organism evidence="1 2">
    <name type="scientific">Erwinia pyri</name>
    <dbReference type="NCBI Taxonomy" id="3062598"/>
    <lineage>
        <taxon>Bacteria</taxon>
        <taxon>Pseudomonadati</taxon>
        <taxon>Pseudomonadota</taxon>
        <taxon>Gammaproteobacteria</taxon>
        <taxon>Enterobacterales</taxon>
        <taxon>Erwiniaceae</taxon>
        <taxon>Erwinia</taxon>
    </lineage>
</organism>
<dbReference type="GO" id="GO:0003677">
    <property type="term" value="F:DNA binding"/>
    <property type="evidence" value="ECO:0007669"/>
    <property type="project" value="UniProtKB-KW"/>
</dbReference>
<keyword evidence="1" id="KW-0238">DNA-binding</keyword>
<protein>
    <submittedName>
        <fullName evidence="1">DNA-binding protein</fullName>
    </submittedName>
</protein>
<accession>A0AA50DNK2</accession>
<geneLocation type="plasmid" evidence="1 2">
    <name>unnamed2</name>
</geneLocation>
<dbReference type="KEGG" id="epi:Q3V30_22440"/>
<gene>
    <name evidence="1" type="ORF">Q3V30_22440</name>
</gene>
<evidence type="ECO:0000313" key="2">
    <source>
        <dbReference type="Proteomes" id="UP001228139"/>
    </source>
</evidence>
<sequence>MITLGIKEFSMLSGIKESEIYHHILEGKKKHGVPFPKPLKQFKTHRFKYDDVMTFVRKQKGNGYQ</sequence>
<reference evidence="1 2" key="1">
    <citation type="submission" date="2023-07" db="EMBL/GenBank/DDBJ databases">
        <title>Pathogenic bacteria of pear tree diseases.</title>
        <authorList>
            <person name="Zhang Z."/>
            <person name="He L."/>
            <person name="Huang R."/>
        </authorList>
    </citation>
    <scope>NUCLEOTIDE SEQUENCE [LARGE SCALE GENOMIC DNA]</scope>
    <source>
        <strain evidence="1 2">DE2</strain>
        <plasmid evidence="1 2">unnamed2</plasmid>
    </source>
</reference>